<proteinExistence type="predicted"/>
<dbReference type="Pfam" id="PF13237">
    <property type="entry name" value="Fer4_10"/>
    <property type="match status" value="1"/>
</dbReference>
<dbReference type="PANTHER" id="PTHR42895">
    <property type="entry name" value="IRON-SULFUR CLUSTER-BINDING PROTEIN-RELATED"/>
    <property type="match status" value="1"/>
</dbReference>
<dbReference type="Gene3D" id="3.30.70.20">
    <property type="match status" value="1"/>
</dbReference>
<sequence length="269" mass="29037">MAKRQIIKINEDKCNGCGLCVTGCHEGALQIVNGKAKLVNESFCDGFGDCIGECPTGALVIEEREAKEFDLDATAEHVRALRGDEAVEEMMKAQEIHEVKEETPKHSHGGGCPGSRMRVMKKPSGGCPGSQAKSLKKNDNNGDSDVEVQSTLQQWPVQISLLSPFAPYFKNADLLITADCVPFAYGNYHRKLLKGKAVAIGCPKLDDGEAYVDKLATIIANNDLNSITVARMEVPCCGGMVRITEEAVKRSGVDIEVEIVTIGIDGELK</sequence>
<dbReference type="InterPro" id="IPR052911">
    <property type="entry name" value="Corrinoid_activation_enz"/>
</dbReference>
<dbReference type="Proteomes" id="UP000093514">
    <property type="component" value="Unassembled WGS sequence"/>
</dbReference>
<feature type="domain" description="4Fe-4S ferredoxin-type" evidence="2">
    <location>
        <begin position="35"/>
        <end position="64"/>
    </location>
</feature>
<protein>
    <submittedName>
        <fullName evidence="3">4Fe-4S ferredoxin</fullName>
    </submittedName>
</protein>
<dbReference type="AlphaFoldDB" id="A0A1C0A5P3"/>
<accession>A0A1C0A5P3</accession>
<dbReference type="InterPro" id="IPR017896">
    <property type="entry name" value="4Fe4S_Fe-S-bd"/>
</dbReference>
<evidence type="ECO:0000313" key="3">
    <source>
        <dbReference type="EMBL" id="OCL25458.1"/>
    </source>
</evidence>
<evidence type="ECO:0000259" key="2">
    <source>
        <dbReference type="PROSITE" id="PS51379"/>
    </source>
</evidence>
<dbReference type="SUPFAM" id="SSF54862">
    <property type="entry name" value="4Fe-4S ferredoxins"/>
    <property type="match status" value="1"/>
</dbReference>
<keyword evidence="4" id="KW-1185">Reference proteome</keyword>
<feature type="compositionally biased region" description="Basic and acidic residues" evidence="1">
    <location>
        <begin position="96"/>
        <end position="105"/>
    </location>
</feature>
<dbReference type="PANTHER" id="PTHR42895:SF1">
    <property type="entry name" value="IRON-SULFUR CLUSTER PROTEIN"/>
    <property type="match status" value="1"/>
</dbReference>
<reference evidence="3 4" key="2">
    <citation type="submission" date="2016-08" db="EMBL/GenBank/DDBJ databases">
        <title>Orenia metallireducens sp. nov. strain Z6, a Novel Metal-reducing Firmicute from the Deep Subsurface.</title>
        <authorList>
            <person name="Maxim B.I."/>
            <person name="Kenneth K."/>
            <person name="Flynn T.M."/>
            <person name="Oloughlin E.J."/>
            <person name="Locke R.A."/>
            <person name="Weber J.R."/>
            <person name="Egan S.M."/>
            <person name="Mackie R.I."/>
            <person name="Cann I.K."/>
        </authorList>
    </citation>
    <scope>NUCLEOTIDE SEQUENCE [LARGE SCALE GENOMIC DNA]</scope>
    <source>
        <strain evidence="3 4">Z6</strain>
    </source>
</reference>
<name>A0A1C0A5P3_9FIRM</name>
<comment type="caution">
    <text evidence="3">The sequence shown here is derived from an EMBL/GenBank/DDBJ whole genome shotgun (WGS) entry which is preliminary data.</text>
</comment>
<feature type="region of interest" description="Disordered" evidence="1">
    <location>
        <begin position="96"/>
        <end position="147"/>
    </location>
</feature>
<organism evidence="3 4">
    <name type="scientific">Orenia metallireducens</name>
    <dbReference type="NCBI Taxonomy" id="1413210"/>
    <lineage>
        <taxon>Bacteria</taxon>
        <taxon>Bacillati</taxon>
        <taxon>Bacillota</taxon>
        <taxon>Clostridia</taxon>
        <taxon>Halanaerobiales</taxon>
        <taxon>Halobacteroidaceae</taxon>
        <taxon>Orenia</taxon>
    </lineage>
</organism>
<evidence type="ECO:0000256" key="1">
    <source>
        <dbReference type="SAM" id="MobiDB-lite"/>
    </source>
</evidence>
<dbReference type="OrthoDB" id="9795268at2"/>
<evidence type="ECO:0000313" key="4">
    <source>
        <dbReference type="Proteomes" id="UP000093514"/>
    </source>
</evidence>
<dbReference type="PROSITE" id="PS51379">
    <property type="entry name" value="4FE4S_FER_2"/>
    <property type="match status" value="2"/>
</dbReference>
<dbReference type="EMBL" id="LWDV01000010">
    <property type="protein sequence ID" value="OCL25458.1"/>
    <property type="molecule type" value="Genomic_DNA"/>
</dbReference>
<dbReference type="RefSeq" id="WP_068719370.1">
    <property type="nucleotide sequence ID" value="NZ_LWDV01000010.1"/>
</dbReference>
<gene>
    <name evidence="3" type="ORF">U472_14015</name>
</gene>
<reference evidence="4" key="1">
    <citation type="submission" date="2016-07" db="EMBL/GenBank/DDBJ databases">
        <authorList>
            <person name="Florea S."/>
            <person name="Webb J.S."/>
            <person name="Jaromczyk J."/>
            <person name="Schardl C.L."/>
        </authorList>
    </citation>
    <scope>NUCLEOTIDE SEQUENCE [LARGE SCALE GENOMIC DNA]</scope>
    <source>
        <strain evidence="4">Z6</strain>
    </source>
</reference>
<feature type="domain" description="4Fe-4S ferredoxin-type" evidence="2">
    <location>
        <begin position="5"/>
        <end position="34"/>
    </location>
</feature>